<feature type="region of interest" description="Disordered" evidence="1">
    <location>
        <begin position="79"/>
        <end position="104"/>
    </location>
</feature>
<keyword evidence="4" id="KW-1185">Reference proteome</keyword>
<dbReference type="Pfam" id="PF03732">
    <property type="entry name" value="Retrotrans_gag"/>
    <property type="match status" value="1"/>
</dbReference>
<feature type="region of interest" description="Disordered" evidence="1">
    <location>
        <begin position="1"/>
        <end position="54"/>
    </location>
</feature>
<dbReference type="AlphaFoldDB" id="A0A843WTS0"/>
<dbReference type="EMBL" id="NMUH01005910">
    <property type="protein sequence ID" value="MQM13982.1"/>
    <property type="molecule type" value="Genomic_DNA"/>
</dbReference>
<dbReference type="Proteomes" id="UP000652761">
    <property type="component" value="Unassembled WGS sequence"/>
</dbReference>
<sequence length="384" mass="43428">MSHRRRHRAPSPEKKKERPLFLGEEREGRKGKKGKGETGQGFLASGPQNTTGRGVALPTLRRFFALVLEERKEGQGRVLQSSCVRSEGSETKVEHPATRSEASLSRRTVLEADLEWLKSVKGTALLPRLWRLVDAEELVRPGVMSQWETQAQTIAALQAQASAQEAGFEGVSMMERFRRMTPPFFKGESDPILAKSWLWETENIFRAIRCAEEERVTLATYMLQGSMSVLEYEARFAELSKYAPHIVADEWRKVKKFIMGLKPSLRMRLVALGHHSMEEALSAACVQEAEMEMYLEEKRAYLKRPASAFQRQDRKKKAPAFQQRAVVLARVAALTPGVDKVAEKPLCTQCGKRHGGEVCWATSGRCLRCGDKNHKIRDYPKMAQ</sequence>
<feature type="compositionally biased region" description="Basic and acidic residues" evidence="1">
    <location>
        <begin position="87"/>
        <end position="98"/>
    </location>
</feature>
<name>A0A843WTS0_COLES</name>
<evidence type="ECO:0000256" key="1">
    <source>
        <dbReference type="SAM" id="MobiDB-lite"/>
    </source>
</evidence>
<organism evidence="3 4">
    <name type="scientific">Colocasia esculenta</name>
    <name type="common">Wild taro</name>
    <name type="synonym">Arum esculentum</name>
    <dbReference type="NCBI Taxonomy" id="4460"/>
    <lineage>
        <taxon>Eukaryota</taxon>
        <taxon>Viridiplantae</taxon>
        <taxon>Streptophyta</taxon>
        <taxon>Embryophyta</taxon>
        <taxon>Tracheophyta</taxon>
        <taxon>Spermatophyta</taxon>
        <taxon>Magnoliopsida</taxon>
        <taxon>Liliopsida</taxon>
        <taxon>Araceae</taxon>
        <taxon>Aroideae</taxon>
        <taxon>Colocasieae</taxon>
        <taxon>Colocasia</taxon>
    </lineage>
</organism>
<proteinExistence type="predicted"/>
<reference evidence="3" key="1">
    <citation type="submission" date="2017-07" db="EMBL/GenBank/DDBJ databases">
        <title>Taro Niue Genome Assembly and Annotation.</title>
        <authorList>
            <person name="Atibalentja N."/>
            <person name="Keating K."/>
            <person name="Fields C.J."/>
        </authorList>
    </citation>
    <scope>NUCLEOTIDE SEQUENCE</scope>
    <source>
        <strain evidence="3">Niue_2</strain>
        <tissue evidence="3">Leaf</tissue>
    </source>
</reference>
<feature type="compositionally biased region" description="Basic and acidic residues" evidence="1">
    <location>
        <begin position="10"/>
        <end position="28"/>
    </location>
</feature>
<evidence type="ECO:0000259" key="2">
    <source>
        <dbReference type="Pfam" id="PF03732"/>
    </source>
</evidence>
<feature type="domain" description="Retrotransposon gag" evidence="2">
    <location>
        <begin position="224"/>
        <end position="263"/>
    </location>
</feature>
<protein>
    <recommendedName>
        <fullName evidence="2">Retrotransposon gag domain-containing protein</fullName>
    </recommendedName>
</protein>
<gene>
    <name evidence="3" type="ORF">Taro_046907</name>
</gene>
<dbReference type="OrthoDB" id="1435433at2759"/>
<evidence type="ECO:0000313" key="3">
    <source>
        <dbReference type="EMBL" id="MQM13982.1"/>
    </source>
</evidence>
<dbReference type="InterPro" id="IPR005162">
    <property type="entry name" value="Retrotrans_gag_dom"/>
</dbReference>
<dbReference type="PANTHER" id="PTHR34482">
    <property type="entry name" value="DNA DAMAGE-INDUCIBLE PROTEIN 1-LIKE"/>
    <property type="match status" value="1"/>
</dbReference>
<dbReference type="PANTHER" id="PTHR34482:SF36">
    <property type="entry name" value="RETROTRANSPOSON GAG DOMAIN-CONTAINING PROTEIN"/>
    <property type="match status" value="1"/>
</dbReference>
<accession>A0A843WTS0</accession>
<comment type="caution">
    <text evidence="3">The sequence shown here is derived from an EMBL/GenBank/DDBJ whole genome shotgun (WGS) entry which is preliminary data.</text>
</comment>
<evidence type="ECO:0000313" key="4">
    <source>
        <dbReference type="Proteomes" id="UP000652761"/>
    </source>
</evidence>